<feature type="compositionally biased region" description="Basic and acidic residues" evidence="1">
    <location>
        <begin position="213"/>
        <end position="223"/>
    </location>
</feature>
<proteinExistence type="predicted"/>
<gene>
    <name evidence="2" type="ORF">BJ508DRAFT_316433</name>
</gene>
<reference evidence="2 3" key="1">
    <citation type="journal article" date="2018" name="Nat. Ecol. Evol.">
        <title>Pezizomycetes genomes reveal the molecular basis of ectomycorrhizal truffle lifestyle.</title>
        <authorList>
            <person name="Murat C."/>
            <person name="Payen T."/>
            <person name="Noel B."/>
            <person name="Kuo A."/>
            <person name="Morin E."/>
            <person name="Chen J."/>
            <person name="Kohler A."/>
            <person name="Krizsan K."/>
            <person name="Balestrini R."/>
            <person name="Da Silva C."/>
            <person name="Montanini B."/>
            <person name="Hainaut M."/>
            <person name="Levati E."/>
            <person name="Barry K.W."/>
            <person name="Belfiori B."/>
            <person name="Cichocki N."/>
            <person name="Clum A."/>
            <person name="Dockter R.B."/>
            <person name="Fauchery L."/>
            <person name="Guy J."/>
            <person name="Iotti M."/>
            <person name="Le Tacon F."/>
            <person name="Lindquist E.A."/>
            <person name="Lipzen A."/>
            <person name="Malagnac F."/>
            <person name="Mello A."/>
            <person name="Molinier V."/>
            <person name="Miyauchi S."/>
            <person name="Poulain J."/>
            <person name="Riccioni C."/>
            <person name="Rubini A."/>
            <person name="Sitrit Y."/>
            <person name="Splivallo R."/>
            <person name="Traeger S."/>
            <person name="Wang M."/>
            <person name="Zifcakova L."/>
            <person name="Wipf D."/>
            <person name="Zambonelli A."/>
            <person name="Paolocci F."/>
            <person name="Nowrousian M."/>
            <person name="Ottonello S."/>
            <person name="Baldrian P."/>
            <person name="Spatafora J.W."/>
            <person name="Henrissat B."/>
            <person name="Nagy L.G."/>
            <person name="Aury J.M."/>
            <person name="Wincker P."/>
            <person name="Grigoriev I.V."/>
            <person name="Bonfante P."/>
            <person name="Martin F.M."/>
        </authorList>
    </citation>
    <scope>NUCLEOTIDE SEQUENCE [LARGE SCALE GENOMIC DNA]</scope>
    <source>
        <strain evidence="2 3">RN42</strain>
    </source>
</reference>
<accession>A0A3N4HLH6</accession>
<feature type="compositionally biased region" description="Basic and acidic residues" evidence="1">
    <location>
        <begin position="265"/>
        <end position="276"/>
    </location>
</feature>
<dbReference type="Proteomes" id="UP000275078">
    <property type="component" value="Unassembled WGS sequence"/>
</dbReference>
<name>A0A3N4HLH6_ASCIM</name>
<sequence length="327" mass="35895">MAAVAALDGDARSDYRGHGTTRSPSLGAFNDYRNRRGSVGHYEERSEGLYPRTRQETPPPSSQRRVTPQGQKRTLITPTPSPMQPDRKRMGQDLGAAQAPGKRPRLEATSPQPVVPMAPPPQPAPPISRVSPQTTSRAAAYMGYGQFKSTFSGFGNDRPPSITPPPINRPYAARPEAQAATPGRPDAHPPAPVFKSGLFAPSYAQLNLAGTERPLRSSQDEKAWVPVNKGWHRVTPDRPPPPPPVDPYGGLGGSRPGGALPFQESEVRPQRYEPKRPVRTLTPSFAKLQNLQQEEARKKEQEKKNDAKDLKNARKDGRHGLQRSEEK</sequence>
<feature type="region of interest" description="Disordered" evidence="1">
    <location>
        <begin position="151"/>
        <end position="196"/>
    </location>
</feature>
<evidence type="ECO:0000313" key="3">
    <source>
        <dbReference type="Proteomes" id="UP000275078"/>
    </source>
</evidence>
<feature type="compositionally biased region" description="Polar residues" evidence="1">
    <location>
        <begin position="62"/>
        <end position="78"/>
    </location>
</feature>
<keyword evidence="3" id="KW-1185">Reference proteome</keyword>
<feature type="compositionally biased region" description="Pro residues" evidence="1">
    <location>
        <begin position="113"/>
        <end position="126"/>
    </location>
</feature>
<feature type="compositionally biased region" description="Pro residues" evidence="1">
    <location>
        <begin position="237"/>
        <end position="246"/>
    </location>
</feature>
<feature type="non-terminal residue" evidence="2">
    <location>
        <position position="327"/>
    </location>
</feature>
<dbReference type="EMBL" id="ML120294">
    <property type="protein sequence ID" value="RPA70534.1"/>
    <property type="molecule type" value="Genomic_DNA"/>
</dbReference>
<feature type="region of interest" description="Disordered" evidence="1">
    <location>
        <begin position="1"/>
        <end position="135"/>
    </location>
</feature>
<feature type="compositionally biased region" description="Basic and acidic residues" evidence="1">
    <location>
        <begin position="294"/>
        <end position="327"/>
    </location>
</feature>
<protein>
    <submittedName>
        <fullName evidence="2">Uncharacterized protein</fullName>
    </submittedName>
</protein>
<evidence type="ECO:0000313" key="2">
    <source>
        <dbReference type="EMBL" id="RPA70534.1"/>
    </source>
</evidence>
<dbReference type="AlphaFoldDB" id="A0A3N4HLH6"/>
<organism evidence="2 3">
    <name type="scientific">Ascobolus immersus RN42</name>
    <dbReference type="NCBI Taxonomy" id="1160509"/>
    <lineage>
        <taxon>Eukaryota</taxon>
        <taxon>Fungi</taxon>
        <taxon>Dikarya</taxon>
        <taxon>Ascomycota</taxon>
        <taxon>Pezizomycotina</taxon>
        <taxon>Pezizomycetes</taxon>
        <taxon>Pezizales</taxon>
        <taxon>Ascobolaceae</taxon>
        <taxon>Ascobolus</taxon>
    </lineage>
</organism>
<feature type="compositionally biased region" description="Polar residues" evidence="1">
    <location>
        <begin position="281"/>
        <end position="291"/>
    </location>
</feature>
<feature type="region of interest" description="Disordered" evidence="1">
    <location>
        <begin position="210"/>
        <end position="327"/>
    </location>
</feature>
<evidence type="ECO:0000256" key="1">
    <source>
        <dbReference type="SAM" id="MobiDB-lite"/>
    </source>
</evidence>